<evidence type="ECO:0000313" key="2">
    <source>
        <dbReference type="Proteomes" id="UP000707535"/>
    </source>
</evidence>
<protein>
    <submittedName>
        <fullName evidence="1">Uncharacterized protein</fullName>
    </submittedName>
</protein>
<evidence type="ECO:0000313" key="1">
    <source>
        <dbReference type="EMBL" id="HJE96342.1"/>
    </source>
</evidence>
<proteinExistence type="predicted"/>
<sequence length="189" mass="22217">MSEVQPLPTPVFKLKTGSELEKLHQEKIEALKAQNKFFDEAWEWLGTHGCTQEEAQHFAFYSPQNFGWFGHQAPMQLLDELKVSNNKGFRGVKKRSQLYKDLRKIFKKYEKQIEDVDHLKMSIVITYQDFYTESAGISGFYVKNPQKVLGQYFIGGKNVKTDNETFKENYEPFDYEEYLKLFSQAVKED</sequence>
<dbReference type="EMBL" id="DYXG01000018">
    <property type="protein sequence ID" value="HJE96342.1"/>
    <property type="molecule type" value="Genomic_DNA"/>
</dbReference>
<accession>A0A921F8Y6</accession>
<dbReference type="AlphaFoldDB" id="A0A921F8Y6"/>
<gene>
    <name evidence="1" type="ORF">K8V00_01860</name>
</gene>
<organism evidence="1 2">
    <name type="scientific">Ligilactobacillus acidipiscis</name>
    <dbReference type="NCBI Taxonomy" id="89059"/>
    <lineage>
        <taxon>Bacteria</taxon>
        <taxon>Bacillati</taxon>
        <taxon>Bacillota</taxon>
        <taxon>Bacilli</taxon>
        <taxon>Lactobacillales</taxon>
        <taxon>Lactobacillaceae</taxon>
        <taxon>Ligilactobacillus</taxon>
    </lineage>
</organism>
<dbReference type="Proteomes" id="UP000707535">
    <property type="component" value="Unassembled WGS sequence"/>
</dbReference>
<comment type="caution">
    <text evidence="1">The sequence shown here is derived from an EMBL/GenBank/DDBJ whole genome shotgun (WGS) entry which is preliminary data.</text>
</comment>
<reference evidence="1" key="2">
    <citation type="submission" date="2021-09" db="EMBL/GenBank/DDBJ databases">
        <authorList>
            <person name="Gilroy R."/>
        </authorList>
    </citation>
    <scope>NUCLEOTIDE SEQUENCE</scope>
    <source>
        <strain evidence="1">CHK174-6876</strain>
    </source>
</reference>
<reference evidence="1" key="1">
    <citation type="journal article" date="2021" name="PeerJ">
        <title>Extensive microbial diversity within the chicken gut microbiome revealed by metagenomics and culture.</title>
        <authorList>
            <person name="Gilroy R."/>
            <person name="Ravi A."/>
            <person name="Getino M."/>
            <person name="Pursley I."/>
            <person name="Horton D.L."/>
            <person name="Alikhan N.F."/>
            <person name="Baker D."/>
            <person name="Gharbi K."/>
            <person name="Hall N."/>
            <person name="Watson M."/>
            <person name="Adriaenssens E.M."/>
            <person name="Foster-Nyarko E."/>
            <person name="Jarju S."/>
            <person name="Secka A."/>
            <person name="Antonio M."/>
            <person name="Oren A."/>
            <person name="Chaudhuri R.R."/>
            <person name="La Ragione R."/>
            <person name="Hildebrand F."/>
            <person name="Pallen M.J."/>
        </authorList>
    </citation>
    <scope>NUCLEOTIDE SEQUENCE</scope>
    <source>
        <strain evidence="1">CHK174-6876</strain>
    </source>
</reference>
<name>A0A921F8Y6_9LACO</name>